<name>A0A1Y3ANT9_EURMA</name>
<dbReference type="Proteomes" id="UP000194236">
    <property type="component" value="Unassembled WGS sequence"/>
</dbReference>
<proteinExistence type="predicted"/>
<accession>A0A1Y3ANT9</accession>
<gene>
    <name evidence="1" type="ORF">BLA29_004668</name>
</gene>
<protein>
    <submittedName>
        <fullName evidence="1">Methyltransferase-like protein 4-like protein</fullName>
    </submittedName>
</protein>
<evidence type="ECO:0000313" key="1">
    <source>
        <dbReference type="EMBL" id="OTF69156.1"/>
    </source>
</evidence>
<dbReference type="GO" id="GO:0032259">
    <property type="term" value="P:methylation"/>
    <property type="evidence" value="ECO:0007669"/>
    <property type="project" value="UniProtKB-KW"/>
</dbReference>
<dbReference type="GO" id="GO:0005634">
    <property type="term" value="C:nucleus"/>
    <property type="evidence" value="ECO:0007669"/>
    <property type="project" value="TreeGrafter"/>
</dbReference>
<evidence type="ECO:0000313" key="2">
    <source>
        <dbReference type="Proteomes" id="UP000194236"/>
    </source>
</evidence>
<dbReference type="Pfam" id="PF05063">
    <property type="entry name" value="MT-A70"/>
    <property type="match status" value="1"/>
</dbReference>
<keyword evidence="2" id="KW-1185">Reference proteome</keyword>
<dbReference type="PANTHER" id="PTHR12829">
    <property type="entry name" value="N6-ADENOSINE-METHYLTRANSFERASE"/>
    <property type="match status" value="1"/>
</dbReference>
<dbReference type="EMBL" id="MUJZ01071971">
    <property type="protein sequence ID" value="OTF69156.1"/>
    <property type="molecule type" value="Genomic_DNA"/>
</dbReference>
<comment type="caution">
    <text evidence="1">The sequence shown here is derived from an EMBL/GenBank/DDBJ whole genome shotgun (WGS) entry which is preliminary data.</text>
</comment>
<keyword evidence="1" id="KW-0489">Methyltransferase</keyword>
<dbReference type="PANTHER" id="PTHR12829:SF4">
    <property type="entry name" value="N(6)-ADENINE-SPECIFIC METHYLTRANSFERASE METTL4"/>
    <property type="match status" value="1"/>
</dbReference>
<reference evidence="1 2" key="1">
    <citation type="submission" date="2017-03" db="EMBL/GenBank/DDBJ databases">
        <title>Genome Survey of Euroglyphus maynei.</title>
        <authorList>
            <person name="Arlian L.G."/>
            <person name="Morgan M.S."/>
            <person name="Rider S.D."/>
        </authorList>
    </citation>
    <scope>NUCLEOTIDE SEQUENCE [LARGE SCALE GENOMIC DNA]</scope>
    <source>
        <strain evidence="1">Arlian Lab</strain>
        <tissue evidence="1">Whole body</tissue>
    </source>
</reference>
<dbReference type="InterPro" id="IPR007757">
    <property type="entry name" value="MT-A70-like"/>
</dbReference>
<dbReference type="AlphaFoldDB" id="A0A1Y3ANT9"/>
<dbReference type="OrthoDB" id="61116at2759"/>
<feature type="non-terminal residue" evidence="1">
    <location>
        <position position="538"/>
    </location>
</feature>
<sequence>MFISTFLIDLKNLPSPIDNKNMLNVQQPSPTKPQSAKQLQNLIDFEQNDSGYIGLFLRHRQNFDLFDNDFHRQIHYELNPKLFAINEPYLMKTERDSLMKLKKMNEESDTAVDDKKKSNGTLRKRKKNLDKKLALLDGNFGSAEEKLMATNLIEKYIIMDNESGGGGGGKKNAKKTLLKSINLKEMNSNLEAQSFVDSLFCNRFESLNYRTKLLCNPFSKTIKVKFGLSNFLIPPRCSFAGIDVIDGVKMLTRYLKRTSIDMTSSSKSLVCTRNPFIFIMDPAWDNNKSVKRKRTYETVSLDYMRRLCKESRILLDLIDSLRQSCPTQKMLKKIPTTSIVCAIWTTNLDKDFVIDEMLPLLNLRLSHVLKWHKVTKIGLPVKVHGGQEYLILATKSSKNINDDQKSSKNNNNKNNIDNHKNGIIVSIPSAIHSHKPSIMPIIHRLFDFNQNDSGDVHHDQTLHCSMSKCSNSNETATTAATATAIKNDDNNNHYWLIANEFINYLCGIELFARYLQTGFHSIGYECIKLQNEKLFGNN</sequence>
<keyword evidence="1" id="KW-0808">Transferase</keyword>
<organism evidence="1 2">
    <name type="scientific">Euroglyphus maynei</name>
    <name type="common">Mayne's house dust mite</name>
    <dbReference type="NCBI Taxonomy" id="6958"/>
    <lineage>
        <taxon>Eukaryota</taxon>
        <taxon>Metazoa</taxon>
        <taxon>Ecdysozoa</taxon>
        <taxon>Arthropoda</taxon>
        <taxon>Chelicerata</taxon>
        <taxon>Arachnida</taxon>
        <taxon>Acari</taxon>
        <taxon>Acariformes</taxon>
        <taxon>Sarcoptiformes</taxon>
        <taxon>Astigmata</taxon>
        <taxon>Psoroptidia</taxon>
        <taxon>Analgoidea</taxon>
        <taxon>Pyroglyphidae</taxon>
        <taxon>Pyroglyphinae</taxon>
        <taxon>Euroglyphus</taxon>
    </lineage>
</organism>
<dbReference type="GO" id="GO:0008168">
    <property type="term" value="F:methyltransferase activity"/>
    <property type="evidence" value="ECO:0007669"/>
    <property type="project" value="UniProtKB-KW"/>
</dbReference>